<feature type="compositionally biased region" description="Low complexity" evidence="1">
    <location>
        <begin position="641"/>
        <end position="653"/>
    </location>
</feature>
<protein>
    <recommendedName>
        <fullName evidence="2">SAP domain-containing protein</fullName>
    </recommendedName>
</protein>
<evidence type="ECO:0000256" key="1">
    <source>
        <dbReference type="SAM" id="MobiDB-lite"/>
    </source>
</evidence>
<dbReference type="GeneID" id="17304328"/>
<evidence type="ECO:0000313" key="3">
    <source>
        <dbReference type="EMBL" id="EKX47712.1"/>
    </source>
</evidence>
<evidence type="ECO:0000313" key="5">
    <source>
        <dbReference type="Proteomes" id="UP000011087"/>
    </source>
</evidence>
<gene>
    <name evidence="3" type="ORF">GUITHDRAFT_106699</name>
</gene>
<feature type="compositionally biased region" description="Basic and acidic residues" evidence="1">
    <location>
        <begin position="301"/>
        <end position="320"/>
    </location>
</feature>
<feature type="compositionally biased region" description="Basic and acidic residues" evidence="1">
    <location>
        <begin position="654"/>
        <end position="774"/>
    </location>
</feature>
<dbReference type="KEGG" id="gtt:GUITHDRAFT_106699"/>
<dbReference type="OrthoDB" id="5348404at2759"/>
<keyword evidence="5" id="KW-1185">Reference proteome</keyword>
<feature type="compositionally biased region" description="Acidic residues" evidence="1">
    <location>
        <begin position="321"/>
        <end position="342"/>
    </location>
</feature>
<feature type="region of interest" description="Disordered" evidence="1">
    <location>
        <begin position="301"/>
        <end position="480"/>
    </location>
</feature>
<feature type="compositionally biased region" description="Basic and acidic residues" evidence="1">
    <location>
        <begin position="73"/>
        <end position="99"/>
    </location>
</feature>
<dbReference type="EMBL" id="JH992989">
    <property type="protein sequence ID" value="EKX47712.1"/>
    <property type="molecule type" value="Genomic_DNA"/>
</dbReference>
<dbReference type="Proteomes" id="UP000011087">
    <property type="component" value="Unassembled WGS sequence"/>
</dbReference>
<dbReference type="PROSITE" id="PS50800">
    <property type="entry name" value="SAP"/>
    <property type="match status" value="1"/>
</dbReference>
<dbReference type="SUPFAM" id="SSF68906">
    <property type="entry name" value="SAP domain"/>
    <property type="match status" value="1"/>
</dbReference>
<feature type="compositionally biased region" description="Polar residues" evidence="1">
    <location>
        <begin position="456"/>
        <end position="471"/>
    </location>
</feature>
<feature type="compositionally biased region" description="Basic and acidic residues" evidence="1">
    <location>
        <begin position="571"/>
        <end position="580"/>
    </location>
</feature>
<dbReference type="RefSeq" id="XP_005834692.1">
    <property type="nucleotide sequence ID" value="XM_005834635.1"/>
</dbReference>
<feature type="compositionally biased region" description="Acidic residues" evidence="1">
    <location>
        <begin position="367"/>
        <end position="376"/>
    </location>
</feature>
<dbReference type="InterPro" id="IPR003034">
    <property type="entry name" value="SAP_dom"/>
</dbReference>
<feature type="compositionally biased region" description="Basic and acidic residues" evidence="1">
    <location>
        <begin position="384"/>
        <end position="407"/>
    </location>
</feature>
<feature type="compositionally biased region" description="Polar residues" evidence="1">
    <location>
        <begin position="550"/>
        <end position="570"/>
    </location>
</feature>
<feature type="compositionally biased region" description="Low complexity" evidence="1">
    <location>
        <begin position="775"/>
        <end position="802"/>
    </location>
</feature>
<dbReference type="InterPro" id="IPR036361">
    <property type="entry name" value="SAP_dom_sf"/>
</dbReference>
<dbReference type="OMA" id="LCTRTIA"/>
<feature type="compositionally biased region" description="Basic and acidic residues" evidence="1">
    <location>
        <begin position="415"/>
        <end position="433"/>
    </location>
</feature>
<organism evidence="3">
    <name type="scientific">Guillardia theta (strain CCMP2712)</name>
    <name type="common">Cryptophyte</name>
    <dbReference type="NCBI Taxonomy" id="905079"/>
    <lineage>
        <taxon>Eukaryota</taxon>
        <taxon>Cryptophyceae</taxon>
        <taxon>Pyrenomonadales</taxon>
        <taxon>Geminigeraceae</taxon>
        <taxon>Guillardia</taxon>
    </lineage>
</organism>
<accession>L1JHA7</accession>
<reference evidence="5" key="2">
    <citation type="submission" date="2012-11" db="EMBL/GenBank/DDBJ databases">
        <authorList>
            <person name="Kuo A."/>
            <person name="Curtis B.A."/>
            <person name="Tanifuji G."/>
            <person name="Burki F."/>
            <person name="Gruber A."/>
            <person name="Irimia M."/>
            <person name="Maruyama S."/>
            <person name="Arias M.C."/>
            <person name="Ball S.G."/>
            <person name="Gile G.H."/>
            <person name="Hirakawa Y."/>
            <person name="Hopkins J.F."/>
            <person name="Rensing S.A."/>
            <person name="Schmutz J."/>
            <person name="Symeonidi A."/>
            <person name="Elias M."/>
            <person name="Eveleigh R.J."/>
            <person name="Herman E.K."/>
            <person name="Klute M.J."/>
            <person name="Nakayama T."/>
            <person name="Obornik M."/>
            <person name="Reyes-Prieto A."/>
            <person name="Armbrust E.V."/>
            <person name="Aves S.J."/>
            <person name="Beiko R.G."/>
            <person name="Coutinho P."/>
            <person name="Dacks J.B."/>
            <person name="Durnford D.G."/>
            <person name="Fast N.M."/>
            <person name="Green B.R."/>
            <person name="Grisdale C."/>
            <person name="Hempe F."/>
            <person name="Henrissat B."/>
            <person name="Hoppner M.P."/>
            <person name="Ishida K.-I."/>
            <person name="Kim E."/>
            <person name="Koreny L."/>
            <person name="Kroth P.G."/>
            <person name="Liu Y."/>
            <person name="Malik S.-B."/>
            <person name="Maier U.G."/>
            <person name="McRose D."/>
            <person name="Mock T."/>
            <person name="Neilson J.A."/>
            <person name="Onodera N.T."/>
            <person name="Poole A.M."/>
            <person name="Pritham E.J."/>
            <person name="Richards T.A."/>
            <person name="Rocap G."/>
            <person name="Roy S.W."/>
            <person name="Sarai C."/>
            <person name="Schaack S."/>
            <person name="Shirato S."/>
            <person name="Slamovits C.H."/>
            <person name="Spencer D.F."/>
            <person name="Suzuki S."/>
            <person name="Worden A.Z."/>
            <person name="Zauner S."/>
            <person name="Barry K."/>
            <person name="Bell C."/>
            <person name="Bharti A.K."/>
            <person name="Crow J.A."/>
            <person name="Grimwood J."/>
            <person name="Kramer R."/>
            <person name="Lindquist E."/>
            <person name="Lucas S."/>
            <person name="Salamov A."/>
            <person name="McFadden G.I."/>
            <person name="Lane C.E."/>
            <person name="Keeling P.J."/>
            <person name="Gray M.W."/>
            <person name="Grigoriev I.V."/>
            <person name="Archibald J.M."/>
        </authorList>
    </citation>
    <scope>NUCLEOTIDE SEQUENCE</scope>
    <source>
        <strain evidence="5">CCMP2712</strain>
    </source>
</reference>
<sequence length="832" mass="92985">MSTAARHLKALEKVLLGIRGKCDEKLDQLQEEFVEHQEWLRKTIADTKESKDGLGLVCPPTNRKAKRTTSKIQNEDNKENVDNGKIERPFKVSKHKAEESQSSNENEQEEASKKDAKKSRGKSISGKSKQQESANDGQDLSSLDKKDLSKLKVVQLRAELQARGLPTTGLKDELVAKLASALEAEQADKFETVLVGQDIIPRVGMRVRHVSGKSHKSSRGLAGTIEIIPGRGALKPDERSVSVRWDADLTDVRGPYYTGEPCDRGSGIGTPKFDLICIEAVNLAMEQEEQEQVENVHMEEVVESKVKDDGNKEAIQKEDAEEKDEEGEEDEELVIDPEDDKDNDCMDLQVSSVPNEQTNNPIVLDDLQIDEMDEELSAPVVEQKNSEKEEEVAKEPEAKEKEKRSSETRLSGTKRTSDGKAKAEEPKEEEESKQSSSAQALQQRLEACKQAWAAHQVSSSSNGYSESTPSKKQAVEGKKPVVLEVTKYSTPSKQQKPDPHTGLCAMETGGSLCTSAKKAARPPDIGQVNESVQQFRAIISRINAEKGITSYETPSHSSNLPPRASLNNNKPVEDSAEKANRVITWPQQQRPVVLKHVELKSSSPAVKAQRLTEERLSAHIKSAGKQDMMHAFQSSNEDPRAASARLDAAQRQQRAAENRARIEEEAKKKAQEQERRRKELENKRIEAERIAAERRQKEAQQQQERLEAAKRRAQEDEERKLRAIREQQELEERKRQERERAEQAERERQERERQEKERQEKERQERERQEKERAAAAAAAAAAKAKPAVPSFSQSNQPSSASKGGILGALGKVVGNVFGTGMQQEAPKPAEK</sequence>
<feature type="region of interest" description="Disordered" evidence="1">
    <location>
        <begin position="51"/>
        <end position="142"/>
    </location>
</feature>
<feature type="region of interest" description="Disordered" evidence="1">
    <location>
        <begin position="549"/>
        <end position="584"/>
    </location>
</feature>
<evidence type="ECO:0000259" key="2">
    <source>
        <dbReference type="PROSITE" id="PS50800"/>
    </source>
</evidence>
<feature type="domain" description="SAP" evidence="2">
    <location>
        <begin position="148"/>
        <end position="182"/>
    </location>
</feature>
<dbReference type="PaxDb" id="55529-EKX47712"/>
<feature type="compositionally biased region" description="Low complexity" evidence="1">
    <location>
        <begin position="434"/>
        <end position="443"/>
    </location>
</feature>
<dbReference type="EnsemblProtists" id="EKX47712">
    <property type="protein sequence ID" value="EKX47712"/>
    <property type="gene ID" value="GUITHDRAFT_106699"/>
</dbReference>
<evidence type="ECO:0000313" key="4">
    <source>
        <dbReference type="EnsemblProtists" id="EKX47712"/>
    </source>
</evidence>
<feature type="compositionally biased region" description="Low complexity" evidence="1">
    <location>
        <begin position="122"/>
        <end position="133"/>
    </location>
</feature>
<dbReference type="SMART" id="SM00513">
    <property type="entry name" value="SAP"/>
    <property type="match status" value="1"/>
</dbReference>
<feature type="compositionally biased region" description="Polar residues" evidence="1">
    <location>
        <begin position="349"/>
        <end position="361"/>
    </location>
</feature>
<proteinExistence type="predicted"/>
<name>L1JHA7_GUITC</name>
<dbReference type="STRING" id="905079.L1JHA7"/>
<dbReference type="HOGENOM" id="CLU_341150_0_0_1"/>
<reference evidence="4" key="3">
    <citation type="submission" date="2016-03" db="UniProtKB">
        <authorList>
            <consortium name="EnsemblProtists"/>
        </authorList>
    </citation>
    <scope>IDENTIFICATION</scope>
</reference>
<reference evidence="3 5" key="1">
    <citation type="journal article" date="2012" name="Nature">
        <title>Algal genomes reveal evolutionary mosaicism and the fate of nucleomorphs.</title>
        <authorList>
            <consortium name="DOE Joint Genome Institute"/>
            <person name="Curtis B.A."/>
            <person name="Tanifuji G."/>
            <person name="Burki F."/>
            <person name="Gruber A."/>
            <person name="Irimia M."/>
            <person name="Maruyama S."/>
            <person name="Arias M.C."/>
            <person name="Ball S.G."/>
            <person name="Gile G.H."/>
            <person name="Hirakawa Y."/>
            <person name="Hopkins J.F."/>
            <person name="Kuo A."/>
            <person name="Rensing S.A."/>
            <person name="Schmutz J."/>
            <person name="Symeonidi A."/>
            <person name="Elias M."/>
            <person name="Eveleigh R.J."/>
            <person name="Herman E.K."/>
            <person name="Klute M.J."/>
            <person name="Nakayama T."/>
            <person name="Obornik M."/>
            <person name="Reyes-Prieto A."/>
            <person name="Armbrust E.V."/>
            <person name="Aves S.J."/>
            <person name="Beiko R.G."/>
            <person name="Coutinho P."/>
            <person name="Dacks J.B."/>
            <person name="Durnford D.G."/>
            <person name="Fast N.M."/>
            <person name="Green B.R."/>
            <person name="Grisdale C.J."/>
            <person name="Hempel F."/>
            <person name="Henrissat B."/>
            <person name="Hoppner M.P."/>
            <person name="Ishida K."/>
            <person name="Kim E."/>
            <person name="Koreny L."/>
            <person name="Kroth P.G."/>
            <person name="Liu Y."/>
            <person name="Malik S.B."/>
            <person name="Maier U.G."/>
            <person name="McRose D."/>
            <person name="Mock T."/>
            <person name="Neilson J.A."/>
            <person name="Onodera N.T."/>
            <person name="Poole A.M."/>
            <person name="Pritham E.J."/>
            <person name="Richards T.A."/>
            <person name="Rocap G."/>
            <person name="Roy S.W."/>
            <person name="Sarai C."/>
            <person name="Schaack S."/>
            <person name="Shirato S."/>
            <person name="Slamovits C.H."/>
            <person name="Spencer D.F."/>
            <person name="Suzuki S."/>
            <person name="Worden A.Z."/>
            <person name="Zauner S."/>
            <person name="Barry K."/>
            <person name="Bell C."/>
            <person name="Bharti A.K."/>
            <person name="Crow J.A."/>
            <person name="Grimwood J."/>
            <person name="Kramer R."/>
            <person name="Lindquist E."/>
            <person name="Lucas S."/>
            <person name="Salamov A."/>
            <person name="McFadden G.I."/>
            <person name="Lane C.E."/>
            <person name="Keeling P.J."/>
            <person name="Gray M.W."/>
            <person name="Grigoriev I.V."/>
            <person name="Archibald J.M."/>
        </authorList>
    </citation>
    <scope>NUCLEOTIDE SEQUENCE</scope>
    <source>
        <strain evidence="3 5">CCMP2712</strain>
    </source>
</reference>
<dbReference type="Gene3D" id="1.10.720.30">
    <property type="entry name" value="SAP domain"/>
    <property type="match status" value="1"/>
</dbReference>
<dbReference type="Pfam" id="PF02037">
    <property type="entry name" value="SAP"/>
    <property type="match status" value="1"/>
</dbReference>
<dbReference type="AlphaFoldDB" id="L1JHA7"/>
<feature type="region of interest" description="Disordered" evidence="1">
    <location>
        <begin position="633"/>
        <end position="806"/>
    </location>
</feature>